<reference evidence="3 4" key="1">
    <citation type="submission" date="2023-11" db="EMBL/GenBank/DDBJ databases">
        <title>Dfirmibasis_genome.</title>
        <authorList>
            <person name="Edelbroek B."/>
            <person name="Kjellin J."/>
            <person name="Jerlstrom-Hultqvist J."/>
            <person name="Soderbom F."/>
        </authorList>
    </citation>
    <scope>NUCLEOTIDE SEQUENCE [LARGE SCALE GENOMIC DNA]</scope>
    <source>
        <strain evidence="3 4">TNS-C-14</strain>
    </source>
</reference>
<accession>A0AAN7YWT6</accession>
<protein>
    <recommendedName>
        <fullName evidence="2">Isochorismatase-like domain-containing protein</fullName>
    </recommendedName>
</protein>
<evidence type="ECO:0000313" key="4">
    <source>
        <dbReference type="Proteomes" id="UP001344447"/>
    </source>
</evidence>
<dbReference type="InterPro" id="IPR036380">
    <property type="entry name" value="Isochorismatase-like_sf"/>
</dbReference>
<name>A0AAN7YWT6_9MYCE</name>
<dbReference type="EMBL" id="JAVFKY010000002">
    <property type="protein sequence ID" value="KAK5581616.1"/>
    <property type="molecule type" value="Genomic_DNA"/>
</dbReference>
<dbReference type="InterPro" id="IPR050993">
    <property type="entry name" value="Isochorismatase_domain"/>
</dbReference>
<sequence>MIGSLNQETTALFVVDIQTSFLKSVVQIDEIIINNKCLIESFFELKIPILMSQHNKKKFGEIVEPLRYCERLSSSPLSIIKVFDKTTYSMYTEELGQYIQENLPYLKSIILTGLESHVCVLQTALNLLEKGYEVHVLNDAVASVNSKELKSSLKRMKQSGVFLTSTESIIYQILLNDNHPNFKKIEEFNAQRLFQLNNITFFLPYLSSSGNPPEKSIPVCISQLPRPSEMVGYTF</sequence>
<feature type="domain" description="Isochorismatase-like" evidence="2">
    <location>
        <begin position="10"/>
        <end position="168"/>
    </location>
</feature>
<comment type="caution">
    <text evidence="3">The sequence shown here is derived from an EMBL/GenBank/DDBJ whole genome shotgun (WGS) entry which is preliminary data.</text>
</comment>
<dbReference type="Pfam" id="PF00857">
    <property type="entry name" value="Isochorismatase"/>
    <property type="match status" value="1"/>
</dbReference>
<proteinExistence type="inferred from homology"/>
<dbReference type="Gene3D" id="3.40.50.850">
    <property type="entry name" value="Isochorismatase-like"/>
    <property type="match status" value="1"/>
</dbReference>
<evidence type="ECO:0000313" key="3">
    <source>
        <dbReference type="EMBL" id="KAK5581616.1"/>
    </source>
</evidence>
<dbReference type="InterPro" id="IPR000868">
    <property type="entry name" value="Isochorismatase-like_dom"/>
</dbReference>
<evidence type="ECO:0000256" key="1">
    <source>
        <dbReference type="ARBA" id="ARBA00006336"/>
    </source>
</evidence>
<dbReference type="Proteomes" id="UP001344447">
    <property type="component" value="Unassembled WGS sequence"/>
</dbReference>
<dbReference type="SUPFAM" id="SSF52499">
    <property type="entry name" value="Isochorismatase-like hydrolases"/>
    <property type="match status" value="1"/>
</dbReference>
<dbReference type="PANTHER" id="PTHR14119:SF12">
    <property type="entry name" value="ISOCHORISMATASE FAMILY PROTEIN 2A-RELATED"/>
    <property type="match status" value="1"/>
</dbReference>
<evidence type="ECO:0000259" key="2">
    <source>
        <dbReference type="Pfam" id="PF00857"/>
    </source>
</evidence>
<organism evidence="3 4">
    <name type="scientific">Dictyostelium firmibasis</name>
    <dbReference type="NCBI Taxonomy" id="79012"/>
    <lineage>
        <taxon>Eukaryota</taxon>
        <taxon>Amoebozoa</taxon>
        <taxon>Evosea</taxon>
        <taxon>Eumycetozoa</taxon>
        <taxon>Dictyostelia</taxon>
        <taxon>Dictyosteliales</taxon>
        <taxon>Dictyosteliaceae</taxon>
        <taxon>Dictyostelium</taxon>
    </lineage>
</organism>
<dbReference type="AlphaFoldDB" id="A0AAN7YWT6"/>
<dbReference type="PANTHER" id="PTHR14119">
    <property type="entry name" value="HYDROLASE"/>
    <property type="match status" value="1"/>
</dbReference>
<gene>
    <name evidence="3" type="ORF">RB653_001653</name>
</gene>
<keyword evidence="4" id="KW-1185">Reference proteome</keyword>
<comment type="similarity">
    <text evidence="1">Belongs to the isochorismatase family.</text>
</comment>